<gene>
    <name evidence="3" type="ORF">HDF22_004107</name>
    <name evidence="2" type="ORF">HDF23_001076</name>
</gene>
<evidence type="ECO:0000313" key="5">
    <source>
        <dbReference type="Proteomes" id="UP000548326"/>
    </source>
</evidence>
<sequence length="55" mass="6126">MFVKDKLKQQPSLEDFSEHCSSNSNPYLLITGSLTALGGLIIFSLIIWLGRVCIQ</sequence>
<keyword evidence="4" id="KW-1185">Reference proteome</keyword>
<organism evidence="3 5">
    <name type="scientific">Mucilaginibacter lappiensis</name>
    <dbReference type="NCBI Taxonomy" id="354630"/>
    <lineage>
        <taxon>Bacteria</taxon>
        <taxon>Pseudomonadati</taxon>
        <taxon>Bacteroidota</taxon>
        <taxon>Sphingobacteriia</taxon>
        <taxon>Sphingobacteriales</taxon>
        <taxon>Sphingobacteriaceae</taxon>
        <taxon>Mucilaginibacter</taxon>
    </lineage>
</organism>
<evidence type="ECO:0000313" key="4">
    <source>
        <dbReference type="Proteomes" id="UP000541583"/>
    </source>
</evidence>
<dbReference type="EMBL" id="JACHCB010000002">
    <property type="protein sequence ID" value="MBB6108341.1"/>
    <property type="molecule type" value="Genomic_DNA"/>
</dbReference>
<dbReference type="Proteomes" id="UP000541583">
    <property type="component" value="Unassembled WGS sequence"/>
</dbReference>
<keyword evidence="1" id="KW-0472">Membrane</keyword>
<reference evidence="4 5" key="1">
    <citation type="submission" date="2020-08" db="EMBL/GenBank/DDBJ databases">
        <title>Genomic Encyclopedia of Type Strains, Phase IV (KMG-V): Genome sequencing to study the core and pangenomes of soil and plant-associated prokaryotes.</title>
        <authorList>
            <person name="Whitman W."/>
        </authorList>
    </citation>
    <scope>NUCLEOTIDE SEQUENCE [LARGE SCALE GENOMIC DNA]</scope>
    <source>
        <strain evidence="2 4">ANJLi2</strain>
        <strain evidence="3 5">MP601</strain>
    </source>
</reference>
<evidence type="ECO:0000313" key="2">
    <source>
        <dbReference type="EMBL" id="MBB6108341.1"/>
    </source>
</evidence>
<name>A0A1N6SKQ3_9SPHI</name>
<dbReference type="RefSeq" id="WP_175614052.1">
    <property type="nucleotide sequence ID" value="NZ_FTMG01000002.1"/>
</dbReference>
<keyword evidence="1" id="KW-0812">Transmembrane</keyword>
<feature type="transmembrane region" description="Helical" evidence="1">
    <location>
        <begin position="27"/>
        <end position="49"/>
    </location>
</feature>
<keyword evidence="1" id="KW-1133">Transmembrane helix</keyword>
<accession>A0A1N6SKQ3</accession>
<protein>
    <submittedName>
        <fullName evidence="3">Uncharacterized protein</fullName>
    </submittedName>
</protein>
<dbReference type="EMBL" id="JACHCA010000012">
    <property type="protein sequence ID" value="MBB6129970.1"/>
    <property type="molecule type" value="Genomic_DNA"/>
</dbReference>
<dbReference type="STRING" id="354630.SAMN05421821_102422"/>
<comment type="caution">
    <text evidence="3">The sequence shown here is derived from an EMBL/GenBank/DDBJ whole genome shotgun (WGS) entry which is preliminary data.</text>
</comment>
<dbReference type="AlphaFoldDB" id="A0A1N6SKQ3"/>
<proteinExistence type="predicted"/>
<dbReference type="Proteomes" id="UP000548326">
    <property type="component" value="Unassembled WGS sequence"/>
</dbReference>
<evidence type="ECO:0000313" key="3">
    <source>
        <dbReference type="EMBL" id="MBB6129970.1"/>
    </source>
</evidence>
<evidence type="ECO:0000256" key="1">
    <source>
        <dbReference type="SAM" id="Phobius"/>
    </source>
</evidence>